<dbReference type="Proteomes" id="UP000285655">
    <property type="component" value="Unassembled WGS sequence"/>
</dbReference>
<gene>
    <name evidence="2" type="ORF">C4544_07055</name>
</gene>
<feature type="transmembrane region" description="Helical" evidence="1">
    <location>
        <begin position="38"/>
        <end position="57"/>
    </location>
</feature>
<accession>A0A419DAH5</accession>
<evidence type="ECO:0000313" key="2">
    <source>
        <dbReference type="EMBL" id="RJO60093.1"/>
    </source>
</evidence>
<evidence type="ECO:0000313" key="3">
    <source>
        <dbReference type="Proteomes" id="UP000285655"/>
    </source>
</evidence>
<comment type="caution">
    <text evidence="2">The sequence shown here is derived from an EMBL/GenBank/DDBJ whole genome shotgun (WGS) entry which is preliminary data.</text>
</comment>
<evidence type="ECO:0000256" key="1">
    <source>
        <dbReference type="SAM" id="Phobius"/>
    </source>
</evidence>
<protein>
    <submittedName>
        <fullName evidence="2">Uncharacterized protein</fullName>
    </submittedName>
</protein>
<reference evidence="2 3" key="1">
    <citation type="journal article" date="2017" name="ISME J.">
        <title>Energy and carbon metabolisms in a deep terrestrial subsurface fluid microbial community.</title>
        <authorList>
            <person name="Momper L."/>
            <person name="Jungbluth S.P."/>
            <person name="Lee M.D."/>
            <person name="Amend J.P."/>
        </authorList>
    </citation>
    <scope>NUCLEOTIDE SEQUENCE [LARGE SCALE GENOMIC DNA]</scope>
    <source>
        <strain evidence="2">SURF_29</strain>
    </source>
</reference>
<proteinExistence type="predicted"/>
<keyword evidence="1" id="KW-0812">Transmembrane</keyword>
<name>A0A419DAH5_9BACT</name>
<keyword evidence="1" id="KW-1133">Transmembrane helix</keyword>
<dbReference type="AlphaFoldDB" id="A0A419DAH5"/>
<organism evidence="2 3">
    <name type="scientific">candidate division WS5 bacterium</name>
    <dbReference type="NCBI Taxonomy" id="2093353"/>
    <lineage>
        <taxon>Bacteria</taxon>
        <taxon>candidate division WS5</taxon>
    </lineage>
</organism>
<sequence length="100" mass="11564">MIFKKMKTDSILIYLAVLFTGYVIGRLSHILGGQINGPHHWIFGIILIIIGVALLFYKKEWSLYLIFFGVGLTISDLRDMLELKFWGVDPPGPKRFWHID</sequence>
<keyword evidence="1" id="KW-0472">Membrane</keyword>
<feature type="transmembrane region" description="Helical" evidence="1">
    <location>
        <begin position="12"/>
        <end position="32"/>
    </location>
</feature>
<dbReference type="EMBL" id="QZJW01000055">
    <property type="protein sequence ID" value="RJO60093.1"/>
    <property type="molecule type" value="Genomic_DNA"/>
</dbReference>